<gene>
    <name evidence="2" type="ORF">M5D96_007614</name>
</gene>
<protein>
    <submittedName>
        <fullName evidence="2">Uncharacterized protein</fullName>
    </submittedName>
</protein>
<sequence length="168" mass="19423">MSSGQSIQEITEEPHMSSRFVDSSTSGMVEEQPKLPSPKAPQLRRSQRIINRLKLREEQQATLSAALVHKKARKVKRPKRTAPRNSLPWIKFYQCAEINGKLYKVRKIACEMLLGAVARRLQNKTKIQKLEKNWTKNKLSYPKKNLLNVKTVFQIVSLSNRNIRSSRL</sequence>
<evidence type="ECO:0000256" key="1">
    <source>
        <dbReference type="SAM" id="MobiDB-lite"/>
    </source>
</evidence>
<accession>A0A9P9YNV9</accession>
<keyword evidence="3" id="KW-1185">Reference proteome</keyword>
<dbReference type="AlphaFoldDB" id="A0A9P9YNV9"/>
<evidence type="ECO:0000313" key="3">
    <source>
        <dbReference type="Proteomes" id="UP001059596"/>
    </source>
</evidence>
<feature type="region of interest" description="Disordered" evidence="1">
    <location>
        <begin position="1"/>
        <end position="44"/>
    </location>
</feature>
<comment type="caution">
    <text evidence="2">The sequence shown here is derived from an EMBL/GenBank/DDBJ whole genome shotgun (WGS) entry which is preliminary data.</text>
</comment>
<proteinExistence type="predicted"/>
<evidence type="ECO:0000313" key="2">
    <source>
        <dbReference type="EMBL" id="KAI8040183.1"/>
    </source>
</evidence>
<dbReference type="EMBL" id="JAMKOV010000005">
    <property type="protein sequence ID" value="KAI8040183.1"/>
    <property type="molecule type" value="Genomic_DNA"/>
</dbReference>
<reference evidence="2" key="1">
    <citation type="journal article" date="2023" name="Genome Biol. Evol.">
        <title>Long-read-based Genome Assembly of Drosophila gunungcola Reveals Fewer Chemosensory Genes in Flower-breeding Species.</title>
        <authorList>
            <person name="Negi A."/>
            <person name="Liao B.Y."/>
            <person name="Yeh S.D."/>
        </authorList>
    </citation>
    <scope>NUCLEOTIDE SEQUENCE</scope>
    <source>
        <strain evidence="2">Sukarami</strain>
    </source>
</reference>
<dbReference type="Proteomes" id="UP001059596">
    <property type="component" value="Unassembled WGS sequence"/>
</dbReference>
<name>A0A9P9YNV9_9MUSC</name>
<organism evidence="2 3">
    <name type="scientific">Drosophila gunungcola</name>
    <name type="common">fruit fly</name>
    <dbReference type="NCBI Taxonomy" id="103775"/>
    <lineage>
        <taxon>Eukaryota</taxon>
        <taxon>Metazoa</taxon>
        <taxon>Ecdysozoa</taxon>
        <taxon>Arthropoda</taxon>
        <taxon>Hexapoda</taxon>
        <taxon>Insecta</taxon>
        <taxon>Pterygota</taxon>
        <taxon>Neoptera</taxon>
        <taxon>Endopterygota</taxon>
        <taxon>Diptera</taxon>
        <taxon>Brachycera</taxon>
        <taxon>Muscomorpha</taxon>
        <taxon>Ephydroidea</taxon>
        <taxon>Drosophilidae</taxon>
        <taxon>Drosophila</taxon>
        <taxon>Sophophora</taxon>
    </lineage>
</organism>